<dbReference type="InterPro" id="IPR036068">
    <property type="entry name" value="Nicotinate_pribotase-like_C"/>
</dbReference>
<evidence type="ECO:0000256" key="3">
    <source>
        <dbReference type="ARBA" id="ARBA00009400"/>
    </source>
</evidence>
<feature type="binding site" evidence="13">
    <location>
        <position position="97"/>
    </location>
    <ligand>
        <name>substrate</name>
    </ligand>
</feature>
<feature type="binding site" evidence="13">
    <location>
        <position position="214"/>
    </location>
    <ligand>
        <name>substrate</name>
    </ligand>
</feature>
<dbReference type="InterPro" id="IPR027277">
    <property type="entry name" value="NadC/ModD"/>
</dbReference>
<dbReference type="InterPro" id="IPR022412">
    <property type="entry name" value="Quinolinate_PRibosylTrfase_N"/>
</dbReference>
<dbReference type="PANTHER" id="PTHR32179">
    <property type="entry name" value="NICOTINATE-NUCLEOTIDE PYROPHOSPHORYLASE [CARBOXYLATING]"/>
    <property type="match status" value="1"/>
</dbReference>
<evidence type="ECO:0000256" key="2">
    <source>
        <dbReference type="ARBA" id="ARBA00004893"/>
    </source>
</evidence>
<evidence type="ECO:0000256" key="5">
    <source>
        <dbReference type="ARBA" id="ARBA00011944"/>
    </source>
</evidence>
<evidence type="ECO:0000256" key="11">
    <source>
        <dbReference type="ARBA" id="ARBA00069173"/>
    </source>
</evidence>
<feature type="binding site" evidence="13">
    <location>
        <begin position="237"/>
        <end position="239"/>
    </location>
    <ligand>
        <name>substrate</name>
    </ligand>
</feature>
<gene>
    <name evidence="16" type="ORF">C8D91_2558</name>
</gene>
<comment type="subunit">
    <text evidence="4">Hexamer formed by 3 homodimers.</text>
</comment>
<name>A0A4R6XGT9_9GAMM</name>
<dbReference type="Gene3D" id="3.90.1170.20">
    <property type="entry name" value="Quinolinate phosphoribosyl transferase, N-terminal domain"/>
    <property type="match status" value="1"/>
</dbReference>
<dbReference type="AlphaFoldDB" id="A0A4R6XGT9"/>
<evidence type="ECO:0000256" key="12">
    <source>
        <dbReference type="PIRNR" id="PIRNR006250"/>
    </source>
</evidence>
<evidence type="ECO:0000256" key="6">
    <source>
        <dbReference type="ARBA" id="ARBA00022642"/>
    </source>
</evidence>
<dbReference type="EC" id="2.4.2.19" evidence="5"/>
<dbReference type="GO" id="GO:0034213">
    <property type="term" value="P:quinolinate catabolic process"/>
    <property type="evidence" value="ECO:0007669"/>
    <property type="project" value="TreeGrafter"/>
</dbReference>
<dbReference type="InterPro" id="IPR037128">
    <property type="entry name" value="Quinolinate_PRibosylTase_N_sf"/>
</dbReference>
<organism evidence="16 17">
    <name type="scientific">Marinicella litoralis</name>
    <dbReference type="NCBI Taxonomy" id="644220"/>
    <lineage>
        <taxon>Bacteria</taxon>
        <taxon>Pseudomonadati</taxon>
        <taxon>Pseudomonadota</taxon>
        <taxon>Gammaproteobacteria</taxon>
        <taxon>Lysobacterales</taxon>
        <taxon>Marinicellaceae</taxon>
        <taxon>Marinicella</taxon>
    </lineage>
</organism>
<keyword evidence="8 12" id="KW-0808">Transferase</keyword>
<proteinExistence type="inferred from homology"/>
<dbReference type="SUPFAM" id="SSF54675">
    <property type="entry name" value="Nicotinate/Quinolinate PRTase N-terminal domain-like"/>
    <property type="match status" value="1"/>
</dbReference>
<dbReference type="InterPro" id="IPR002638">
    <property type="entry name" value="Quinolinate_PRibosylTrfase_C"/>
</dbReference>
<dbReference type="SUPFAM" id="SSF51690">
    <property type="entry name" value="Nicotinate/Quinolinate PRTase C-terminal domain-like"/>
    <property type="match status" value="1"/>
</dbReference>
<dbReference type="InterPro" id="IPR013785">
    <property type="entry name" value="Aldolase_TIM"/>
</dbReference>
<evidence type="ECO:0000313" key="16">
    <source>
        <dbReference type="EMBL" id="TDR17499.1"/>
    </source>
</evidence>
<dbReference type="Proteomes" id="UP000295724">
    <property type="component" value="Unassembled WGS sequence"/>
</dbReference>
<feature type="binding site" evidence="13">
    <location>
        <position position="163"/>
    </location>
    <ligand>
        <name>substrate</name>
    </ligand>
</feature>
<protein>
    <recommendedName>
        <fullName evidence="11">Probable nicotinate-nucleotide pyrophosphorylase [carboxylating]</fullName>
        <ecNumber evidence="5">2.4.2.19</ecNumber>
    </recommendedName>
    <alternativeName>
        <fullName evidence="9">Quinolinate phosphoribosyltransferase [decarboxylating]</fullName>
    </alternativeName>
</protein>
<evidence type="ECO:0000259" key="14">
    <source>
        <dbReference type="Pfam" id="PF01729"/>
    </source>
</evidence>
<accession>A0A4R6XGT9</accession>
<evidence type="ECO:0000256" key="9">
    <source>
        <dbReference type="ARBA" id="ARBA00033102"/>
    </source>
</evidence>
<dbReference type="InterPro" id="IPR004393">
    <property type="entry name" value="NadC"/>
</dbReference>
<evidence type="ECO:0000256" key="10">
    <source>
        <dbReference type="ARBA" id="ARBA00047445"/>
    </source>
</evidence>
<dbReference type="GO" id="GO:0005737">
    <property type="term" value="C:cytoplasm"/>
    <property type="evidence" value="ECO:0007669"/>
    <property type="project" value="TreeGrafter"/>
</dbReference>
<dbReference type="PIRSF" id="PIRSF006250">
    <property type="entry name" value="NadC_ModD"/>
    <property type="match status" value="1"/>
</dbReference>
<feature type="binding site" evidence="13">
    <location>
        <begin position="258"/>
        <end position="260"/>
    </location>
    <ligand>
        <name>substrate</name>
    </ligand>
</feature>
<keyword evidence="17" id="KW-1185">Reference proteome</keyword>
<evidence type="ECO:0000256" key="8">
    <source>
        <dbReference type="ARBA" id="ARBA00022679"/>
    </source>
</evidence>
<reference evidence="16 17" key="1">
    <citation type="submission" date="2019-03" db="EMBL/GenBank/DDBJ databases">
        <title>Genomic Encyclopedia of Type Strains, Phase IV (KMG-IV): sequencing the most valuable type-strain genomes for metagenomic binning, comparative biology and taxonomic classification.</title>
        <authorList>
            <person name="Goeker M."/>
        </authorList>
    </citation>
    <scope>NUCLEOTIDE SEQUENCE [LARGE SCALE GENOMIC DNA]</scope>
    <source>
        <strain evidence="16 17">DSM 25488</strain>
    </source>
</reference>
<comment type="function">
    <text evidence="1">Involved in the catabolism of quinolinic acid (QA).</text>
</comment>
<feature type="binding site" evidence="13">
    <location>
        <begin position="129"/>
        <end position="131"/>
    </location>
    <ligand>
        <name>substrate</name>
    </ligand>
</feature>
<dbReference type="OrthoDB" id="9782546at2"/>
<dbReference type="UniPathway" id="UPA00253">
    <property type="reaction ID" value="UER00331"/>
</dbReference>
<evidence type="ECO:0000313" key="17">
    <source>
        <dbReference type="Proteomes" id="UP000295724"/>
    </source>
</evidence>
<comment type="similarity">
    <text evidence="3 12">Belongs to the NadC/ModD family.</text>
</comment>
<comment type="caution">
    <text evidence="16">The sequence shown here is derived from an EMBL/GenBank/DDBJ whole genome shotgun (WGS) entry which is preliminary data.</text>
</comment>
<feature type="binding site" evidence="13">
    <location>
        <position position="153"/>
    </location>
    <ligand>
        <name>substrate</name>
    </ligand>
</feature>
<evidence type="ECO:0000256" key="1">
    <source>
        <dbReference type="ARBA" id="ARBA00003237"/>
    </source>
</evidence>
<dbReference type="FunFam" id="3.20.20.70:FF:000030">
    <property type="entry name" value="Nicotinate-nucleotide pyrophosphorylase, carboxylating"/>
    <property type="match status" value="1"/>
</dbReference>
<evidence type="ECO:0000256" key="7">
    <source>
        <dbReference type="ARBA" id="ARBA00022676"/>
    </source>
</evidence>
<feature type="domain" description="Quinolinate phosphoribosyl transferase C-terminal" evidence="14">
    <location>
        <begin position="109"/>
        <end position="272"/>
    </location>
</feature>
<sequence>MNPVNYRHIIASALLEDIQTGDLTSEAIFPAEQDCEAKLIAKQDGVIAGLQVFKETFLLFDSSVKVELLFNDGDRCLDRDVIARIHGPVLSVLGAERVALNLLQRMSGIATLTNRFVQLAKGKCRILDTRKTAPNLRVLDKWAVTLGGGVNHRHGLYDMAMLKENHIKAAGGITQAVDKLLKYDNHQRPIEVEVTNLTELREALTCPVDRIMLDNMDNETMAEAVKITADKIDLEASGNVSLKTIEGISLTGVDYVSIGALTHSVKAMDYSLLVV</sequence>
<feature type="binding site" evidence="13">
    <location>
        <position position="193"/>
    </location>
    <ligand>
        <name>substrate</name>
    </ligand>
</feature>
<dbReference type="Gene3D" id="3.20.20.70">
    <property type="entry name" value="Aldolase class I"/>
    <property type="match status" value="1"/>
</dbReference>
<dbReference type="EMBL" id="SNZB01000006">
    <property type="protein sequence ID" value="TDR17499.1"/>
    <property type="molecule type" value="Genomic_DNA"/>
</dbReference>
<keyword evidence="6" id="KW-0662">Pyridine nucleotide biosynthesis</keyword>
<evidence type="ECO:0000259" key="15">
    <source>
        <dbReference type="Pfam" id="PF02749"/>
    </source>
</evidence>
<dbReference type="NCBIfam" id="TIGR00078">
    <property type="entry name" value="nadC"/>
    <property type="match status" value="1"/>
</dbReference>
<dbReference type="RefSeq" id="WP_099018865.1">
    <property type="nucleotide sequence ID" value="NZ_NIHB01000002.1"/>
</dbReference>
<dbReference type="PANTHER" id="PTHR32179:SF3">
    <property type="entry name" value="NICOTINATE-NUCLEOTIDE PYROPHOSPHORYLASE [CARBOXYLATING]"/>
    <property type="match status" value="1"/>
</dbReference>
<comment type="catalytic activity">
    <reaction evidence="10">
        <text>nicotinate beta-D-ribonucleotide + CO2 + diphosphate = quinolinate + 5-phospho-alpha-D-ribose 1-diphosphate + 2 H(+)</text>
        <dbReference type="Rhea" id="RHEA:12733"/>
        <dbReference type="ChEBI" id="CHEBI:15378"/>
        <dbReference type="ChEBI" id="CHEBI:16526"/>
        <dbReference type="ChEBI" id="CHEBI:29959"/>
        <dbReference type="ChEBI" id="CHEBI:33019"/>
        <dbReference type="ChEBI" id="CHEBI:57502"/>
        <dbReference type="ChEBI" id="CHEBI:58017"/>
        <dbReference type="EC" id="2.4.2.19"/>
    </reaction>
</comment>
<dbReference type="FunFam" id="3.90.1170.20:FF:000001">
    <property type="entry name" value="Nicotinate-nucleotide diphosphorylase (Carboxylating)"/>
    <property type="match status" value="1"/>
</dbReference>
<evidence type="ECO:0000256" key="13">
    <source>
        <dbReference type="PIRSR" id="PIRSR006250-1"/>
    </source>
</evidence>
<feature type="domain" description="Quinolinate phosphoribosyl transferase N-terminal" evidence="15">
    <location>
        <begin position="22"/>
        <end position="107"/>
    </location>
</feature>
<dbReference type="GO" id="GO:0009435">
    <property type="term" value="P:NAD+ biosynthetic process"/>
    <property type="evidence" value="ECO:0007669"/>
    <property type="project" value="UniProtKB-UniPathway"/>
</dbReference>
<dbReference type="Pfam" id="PF01729">
    <property type="entry name" value="QRPTase_C"/>
    <property type="match status" value="1"/>
</dbReference>
<keyword evidence="7 12" id="KW-0328">Glycosyltransferase</keyword>
<dbReference type="GO" id="GO:0004514">
    <property type="term" value="F:nicotinate-nucleotide diphosphorylase (carboxylating) activity"/>
    <property type="evidence" value="ECO:0007669"/>
    <property type="project" value="UniProtKB-EC"/>
</dbReference>
<dbReference type="Pfam" id="PF02749">
    <property type="entry name" value="QRPTase_N"/>
    <property type="match status" value="1"/>
</dbReference>
<dbReference type="CDD" id="cd01572">
    <property type="entry name" value="QPRTase"/>
    <property type="match status" value="1"/>
</dbReference>
<evidence type="ECO:0000256" key="4">
    <source>
        <dbReference type="ARBA" id="ARBA00011218"/>
    </source>
</evidence>
<comment type="pathway">
    <text evidence="2">Cofactor biosynthesis; NAD(+) biosynthesis; nicotinate D-ribonucleotide from quinolinate: step 1/1.</text>
</comment>